<dbReference type="EMBL" id="JAIWYP010000013">
    <property type="protein sequence ID" value="KAH3717343.1"/>
    <property type="molecule type" value="Genomic_DNA"/>
</dbReference>
<dbReference type="AlphaFoldDB" id="A0A9D4C5C5"/>
<gene>
    <name evidence="1" type="ORF">DPMN_060127</name>
</gene>
<reference evidence="1" key="2">
    <citation type="submission" date="2020-11" db="EMBL/GenBank/DDBJ databases">
        <authorList>
            <person name="McCartney M.A."/>
            <person name="Auch B."/>
            <person name="Kono T."/>
            <person name="Mallez S."/>
            <person name="Becker A."/>
            <person name="Gohl D.M."/>
            <person name="Silverstein K.A.T."/>
            <person name="Koren S."/>
            <person name="Bechman K.B."/>
            <person name="Herman A."/>
            <person name="Abrahante J.E."/>
            <person name="Garbe J."/>
        </authorList>
    </citation>
    <scope>NUCLEOTIDE SEQUENCE</scope>
    <source>
        <strain evidence="1">Duluth1</strain>
        <tissue evidence="1">Whole animal</tissue>
    </source>
</reference>
<name>A0A9D4C5C5_DREPO</name>
<proteinExistence type="predicted"/>
<evidence type="ECO:0000313" key="2">
    <source>
        <dbReference type="Proteomes" id="UP000828390"/>
    </source>
</evidence>
<evidence type="ECO:0000313" key="1">
    <source>
        <dbReference type="EMBL" id="KAH3717343.1"/>
    </source>
</evidence>
<reference evidence="1" key="1">
    <citation type="journal article" date="2019" name="bioRxiv">
        <title>The Genome of the Zebra Mussel, Dreissena polymorpha: A Resource for Invasive Species Research.</title>
        <authorList>
            <person name="McCartney M.A."/>
            <person name="Auch B."/>
            <person name="Kono T."/>
            <person name="Mallez S."/>
            <person name="Zhang Y."/>
            <person name="Obille A."/>
            <person name="Becker A."/>
            <person name="Abrahante J.E."/>
            <person name="Garbe J."/>
            <person name="Badalamenti J.P."/>
            <person name="Herman A."/>
            <person name="Mangelson H."/>
            <person name="Liachko I."/>
            <person name="Sullivan S."/>
            <person name="Sone E.D."/>
            <person name="Koren S."/>
            <person name="Silverstein K.A.T."/>
            <person name="Beckman K.B."/>
            <person name="Gohl D.M."/>
        </authorList>
    </citation>
    <scope>NUCLEOTIDE SEQUENCE</scope>
    <source>
        <strain evidence="1">Duluth1</strain>
        <tissue evidence="1">Whole animal</tissue>
    </source>
</reference>
<dbReference type="Proteomes" id="UP000828390">
    <property type="component" value="Unassembled WGS sequence"/>
</dbReference>
<accession>A0A9D4C5C5</accession>
<organism evidence="1 2">
    <name type="scientific">Dreissena polymorpha</name>
    <name type="common">Zebra mussel</name>
    <name type="synonym">Mytilus polymorpha</name>
    <dbReference type="NCBI Taxonomy" id="45954"/>
    <lineage>
        <taxon>Eukaryota</taxon>
        <taxon>Metazoa</taxon>
        <taxon>Spiralia</taxon>
        <taxon>Lophotrochozoa</taxon>
        <taxon>Mollusca</taxon>
        <taxon>Bivalvia</taxon>
        <taxon>Autobranchia</taxon>
        <taxon>Heteroconchia</taxon>
        <taxon>Euheterodonta</taxon>
        <taxon>Imparidentia</taxon>
        <taxon>Neoheterodontei</taxon>
        <taxon>Myida</taxon>
        <taxon>Dreissenoidea</taxon>
        <taxon>Dreissenidae</taxon>
        <taxon>Dreissena</taxon>
    </lineage>
</organism>
<sequence length="66" mass="6802">MDLVTVRAVEESGNVVDGSMTVAATTGTTLHTSESQCSSASSLVVFLLSCVAHFEQGDRDNASALP</sequence>
<comment type="caution">
    <text evidence="1">The sequence shown here is derived from an EMBL/GenBank/DDBJ whole genome shotgun (WGS) entry which is preliminary data.</text>
</comment>
<protein>
    <submittedName>
        <fullName evidence="1">Uncharacterized protein</fullName>
    </submittedName>
</protein>
<keyword evidence="2" id="KW-1185">Reference proteome</keyword>